<dbReference type="RefSeq" id="WP_237244955.1">
    <property type="nucleotide sequence ID" value="NZ_CP012672.1"/>
</dbReference>
<protein>
    <recommendedName>
        <fullName evidence="4">Secreted protein</fullName>
    </recommendedName>
</protein>
<sequence>MTCSSWKTCAVVALLAAACSSAPDSPGTGGSGGAGGAGASGSGGAGAGGAGGAGGTGGASSTAAGGGAGGEAEYACASLGDPCTTCLALRCQERYCACQRSAECAALANCLLGCDPGEEPCRQTCMTAHREGISGVSLEGGCAAERCNVQCPSRAPLSPCESCRYARCAAEMDACVADPSCRALLACTGTCAAGDAACRELCAMLYESGAPAAAAVSACEGAQCGADCEGG</sequence>
<name>A0A4P2QG67_SORCE</name>
<organism evidence="2 3">
    <name type="scientific">Sorangium cellulosum</name>
    <name type="common">Polyangium cellulosum</name>
    <dbReference type="NCBI Taxonomy" id="56"/>
    <lineage>
        <taxon>Bacteria</taxon>
        <taxon>Pseudomonadati</taxon>
        <taxon>Myxococcota</taxon>
        <taxon>Polyangia</taxon>
        <taxon>Polyangiales</taxon>
        <taxon>Polyangiaceae</taxon>
        <taxon>Sorangium</taxon>
    </lineage>
</organism>
<reference evidence="2 3" key="1">
    <citation type="submission" date="2015-09" db="EMBL/GenBank/DDBJ databases">
        <title>Sorangium comparison.</title>
        <authorList>
            <person name="Zaburannyi N."/>
            <person name="Bunk B."/>
            <person name="Overmann J."/>
            <person name="Mueller R."/>
        </authorList>
    </citation>
    <scope>NUCLEOTIDE SEQUENCE [LARGE SCALE GENOMIC DNA]</scope>
    <source>
        <strain evidence="2 3">So ce836</strain>
    </source>
</reference>
<accession>A0A4P2QG67</accession>
<feature type="signal peptide" evidence="1">
    <location>
        <begin position="1"/>
        <end position="22"/>
    </location>
</feature>
<dbReference type="AlphaFoldDB" id="A0A4P2QG67"/>
<evidence type="ECO:0008006" key="4">
    <source>
        <dbReference type="Google" id="ProtNLM"/>
    </source>
</evidence>
<keyword evidence="1" id="KW-0732">Signal</keyword>
<evidence type="ECO:0000256" key="1">
    <source>
        <dbReference type="SAM" id="SignalP"/>
    </source>
</evidence>
<gene>
    <name evidence="2" type="ORF">SOCE836_005480</name>
</gene>
<evidence type="ECO:0000313" key="2">
    <source>
        <dbReference type="EMBL" id="AUX28478.1"/>
    </source>
</evidence>
<proteinExistence type="predicted"/>
<dbReference type="PROSITE" id="PS51257">
    <property type="entry name" value="PROKAR_LIPOPROTEIN"/>
    <property type="match status" value="1"/>
</dbReference>
<dbReference type="Proteomes" id="UP000295497">
    <property type="component" value="Chromosome"/>
</dbReference>
<evidence type="ECO:0000313" key="3">
    <source>
        <dbReference type="Proteomes" id="UP000295497"/>
    </source>
</evidence>
<dbReference type="EMBL" id="CP012672">
    <property type="protein sequence ID" value="AUX28478.1"/>
    <property type="molecule type" value="Genomic_DNA"/>
</dbReference>
<feature type="chain" id="PRO_5020239212" description="Secreted protein" evidence="1">
    <location>
        <begin position="23"/>
        <end position="231"/>
    </location>
</feature>